<gene>
    <name evidence="2" type="ORF">STRTUCAR8_07886</name>
</gene>
<proteinExistence type="predicted"/>
<comment type="caution">
    <text evidence="2">The sequence shown here is derived from an EMBL/GenBank/DDBJ whole genome shotgun (WGS) entry which is preliminary data.</text>
</comment>
<accession>L7FI93</accession>
<feature type="region of interest" description="Disordered" evidence="1">
    <location>
        <begin position="195"/>
        <end position="223"/>
    </location>
</feature>
<feature type="compositionally biased region" description="Polar residues" evidence="1">
    <location>
        <begin position="210"/>
        <end position="223"/>
    </location>
</feature>
<dbReference type="EMBL" id="AEJB01000028">
    <property type="protein sequence ID" value="ELP70904.1"/>
    <property type="molecule type" value="Genomic_DNA"/>
</dbReference>
<evidence type="ECO:0000256" key="1">
    <source>
        <dbReference type="SAM" id="MobiDB-lite"/>
    </source>
</evidence>
<dbReference type="Proteomes" id="UP000010931">
    <property type="component" value="Unassembled WGS sequence"/>
</dbReference>
<dbReference type="AlphaFoldDB" id="L7FI93"/>
<keyword evidence="3" id="KW-1185">Reference proteome</keyword>
<organism evidence="2 3">
    <name type="scientific">Streptomyces turgidiscabies (strain Car8)</name>
    <dbReference type="NCBI Taxonomy" id="698760"/>
    <lineage>
        <taxon>Bacteria</taxon>
        <taxon>Bacillati</taxon>
        <taxon>Actinomycetota</taxon>
        <taxon>Actinomycetes</taxon>
        <taxon>Kitasatosporales</taxon>
        <taxon>Streptomycetaceae</taxon>
        <taxon>Streptomyces</taxon>
    </lineage>
</organism>
<protein>
    <submittedName>
        <fullName evidence="2">Uncharacterized protein</fullName>
    </submittedName>
</protein>
<sequence>MLRFATKSGTVSYSWDKFIREYANKWGGAHFDSVIPDELFTIDRHAAAGVVMSTYLLRTAGVAVWKMVQSALTNILKPNVEAGEVRFFAAPGASSPMPDYKKQCGQLQWLTLSTDNMDFGWYVDNDSQKNILRLSFGAIPYDIHYQFGDVDQKGKFSHFPPRGPRHESLKAPITVDSSRKGTATGVTVSIQQLAELSGQRPDGSTAADVSRSSAQVAKTSAQG</sequence>
<evidence type="ECO:0000313" key="3">
    <source>
        <dbReference type="Proteomes" id="UP000010931"/>
    </source>
</evidence>
<name>L7FI93_STRT8</name>
<reference evidence="2 3" key="1">
    <citation type="journal article" date="2011" name="Plasmid">
        <title>Streptomyces turgidiscabies Car8 contains a modular pathogenicity island that shares virulence genes with other actinobacterial plant pathogens.</title>
        <authorList>
            <person name="Huguet-Tapia J.C."/>
            <person name="Badger J.H."/>
            <person name="Loria R."/>
            <person name="Pettis G.S."/>
        </authorList>
    </citation>
    <scope>NUCLEOTIDE SEQUENCE [LARGE SCALE GENOMIC DNA]</scope>
    <source>
        <strain evidence="2 3">Car8</strain>
    </source>
</reference>
<evidence type="ECO:0000313" key="2">
    <source>
        <dbReference type="EMBL" id="ELP70904.1"/>
    </source>
</evidence>